<gene>
    <name evidence="1" type="ORF">NDU88_002703</name>
</gene>
<organism evidence="1 2">
    <name type="scientific">Pleurodeles waltl</name>
    <name type="common">Iberian ribbed newt</name>
    <dbReference type="NCBI Taxonomy" id="8319"/>
    <lineage>
        <taxon>Eukaryota</taxon>
        <taxon>Metazoa</taxon>
        <taxon>Chordata</taxon>
        <taxon>Craniata</taxon>
        <taxon>Vertebrata</taxon>
        <taxon>Euteleostomi</taxon>
        <taxon>Amphibia</taxon>
        <taxon>Batrachia</taxon>
        <taxon>Caudata</taxon>
        <taxon>Salamandroidea</taxon>
        <taxon>Salamandridae</taxon>
        <taxon>Pleurodelinae</taxon>
        <taxon>Pleurodeles</taxon>
    </lineage>
</organism>
<evidence type="ECO:0008006" key="3">
    <source>
        <dbReference type="Google" id="ProtNLM"/>
    </source>
</evidence>
<comment type="caution">
    <text evidence="1">The sequence shown here is derived from an EMBL/GenBank/DDBJ whole genome shotgun (WGS) entry which is preliminary data.</text>
</comment>
<dbReference type="Proteomes" id="UP001066276">
    <property type="component" value="Chromosome 7"/>
</dbReference>
<evidence type="ECO:0000313" key="2">
    <source>
        <dbReference type="Proteomes" id="UP001066276"/>
    </source>
</evidence>
<keyword evidence="2" id="KW-1185">Reference proteome</keyword>
<sequence>MFALCTAHALAYMPYDRSRVASTSGLTASSKRGLPSSALVPVASAVCFASRAALNWGGGWVQASGIDGGHSTAAETLPSGTAYRCIVGTSPTRRNKPQARRPLCLSSSLHLLGPAPHKAL</sequence>
<accession>A0AAV7P7I7</accession>
<protein>
    <recommendedName>
        <fullName evidence="3">Secreted protein</fullName>
    </recommendedName>
</protein>
<proteinExistence type="predicted"/>
<name>A0AAV7P7I7_PLEWA</name>
<dbReference type="EMBL" id="JANPWB010000011">
    <property type="protein sequence ID" value="KAJ1124242.1"/>
    <property type="molecule type" value="Genomic_DNA"/>
</dbReference>
<dbReference type="AlphaFoldDB" id="A0AAV7P7I7"/>
<evidence type="ECO:0000313" key="1">
    <source>
        <dbReference type="EMBL" id="KAJ1124242.1"/>
    </source>
</evidence>
<reference evidence="1" key="1">
    <citation type="journal article" date="2022" name="bioRxiv">
        <title>Sequencing and chromosome-scale assembly of the giantPleurodeles waltlgenome.</title>
        <authorList>
            <person name="Brown T."/>
            <person name="Elewa A."/>
            <person name="Iarovenko S."/>
            <person name="Subramanian E."/>
            <person name="Araus A.J."/>
            <person name="Petzold A."/>
            <person name="Susuki M."/>
            <person name="Suzuki K.-i.T."/>
            <person name="Hayashi T."/>
            <person name="Toyoda A."/>
            <person name="Oliveira C."/>
            <person name="Osipova E."/>
            <person name="Leigh N.D."/>
            <person name="Simon A."/>
            <person name="Yun M.H."/>
        </authorList>
    </citation>
    <scope>NUCLEOTIDE SEQUENCE</scope>
    <source>
        <strain evidence="1">20211129_DDA</strain>
        <tissue evidence="1">Liver</tissue>
    </source>
</reference>